<proteinExistence type="predicted"/>
<accession>A0A6C0TYA8</accession>
<dbReference type="InterPro" id="IPR014914">
    <property type="entry name" value="RES_dom"/>
</dbReference>
<sequence length="190" mass="21152">MACFGYLLSTPFRYPPLKYGSRFGSASEPSLFYGSLCEATCIAEAGFYRFIFHQSMSTPPPNPVRTQHSLFTVGFRTAKGVDLCESVYEVDRDKIMAPDDYAFTHKLGRFLREQGAQCLLYPSARDPERGTNVAIYTPEVFASKEPRSLALWQSEVDAAMVTFSAMGVTKAYCFNRAQFADAMGHLPFAG</sequence>
<gene>
    <name evidence="2" type="ORF">G3T16_04505</name>
</gene>
<reference evidence="2 3" key="1">
    <citation type="submission" date="2020-02" db="EMBL/GenBank/DDBJ databases">
        <title>Genome sequencing for Kineobactrum sp. M2.</title>
        <authorList>
            <person name="Park S.-J."/>
        </authorList>
    </citation>
    <scope>NUCLEOTIDE SEQUENCE [LARGE SCALE GENOMIC DNA]</scope>
    <source>
        <strain evidence="2 3">M2</strain>
    </source>
</reference>
<evidence type="ECO:0000259" key="1">
    <source>
        <dbReference type="SMART" id="SM00953"/>
    </source>
</evidence>
<dbReference type="Pfam" id="PF08808">
    <property type="entry name" value="RES"/>
    <property type="match status" value="1"/>
</dbReference>
<keyword evidence="3" id="KW-1185">Reference proteome</keyword>
<feature type="domain" description="RES" evidence="1">
    <location>
        <begin position="11"/>
        <end position="147"/>
    </location>
</feature>
<dbReference type="KEGG" id="kim:G3T16_04505"/>
<protein>
    <submittedName>
        <fullName evidence="2">RES family NAD+ phosphorylase</fullName>
    </submittedName>
</protein>
<dbReference type="Proteomes" id="UP000477680">
    <property type="component" value="Chromosome"/>
</dbReference>
<dbReference type="SMART" id="SM00953">
    <property type="entry name" value="RES"/>
    <property type="match status" value="1"/>
</dbReference>
<organism evidence="2 3">
    <name type="scientific">Kineobactrum salinum</name>
    <dbReference type="NCBI Taxonomy" id="2708301"/>
    <lineage>
        <taxon>Bacteria</taxon>
        <taxon>Pseudomonadati</taxon>
        <taxon>Pseudomonadota</taxon>
        <taxon>Gammaproteobacteria</taxon>
        <taxon>Cellvibrionales</taxon>
        <taxon>Halieaceae</taxon>
        <taxon>Kineobactrum</taxon>
    </lineage>
</organism>
<dbReference type="AlphaFoldDB" id="A0A6C0TYA8"/>
<dbReference type="EMBL" id="CP048711">
    <property type="protein sequence ID" value="QIB64756.1"/>
    <property type="molecule type" value="Genomic_DNA"/>
</dbReference>
<evidence type="ECO:0000313" key="3">
    <source>
        <dbReference type="Proteomes" id="UP000477680"/>
    </source>
</evidence>
<evidence type="ECO:0000313" key="2">
    <source>
        <dbReference type="EMBL" id="QIB64756.1"/>
    </source>
</evidence>
<name>A0A6C0TYA8_9GAMM</name>
<dbReference type="RefSeq" id="WP_163494006.1">
    <property type="nucleotide sequence ID" value="NZ_CP048711.1"/>
</dbReference>